<evidence type="ECO:0000313" key="2">
    <source>
        <dbReference type="Proteomes" id="UP000577707"/>
    </source>
</evidence>
<proteinExistence type="predicted"/>
<gene>
    <name evidence="1" type="ORF">FHS12_004079</name>
</gene>
<organism evidence="1 2">
    <name type="scientific">Nocardioides albus</name>
    <dbReference type="NCBI Taxonomy" id="1841"/>
    <lineage>
        <taxon>Bacteria</taxon>
        <taxon>Bacillati</taxon>
        <taxon>Actinomycetota</taxon>
        <taxon>Actinomycetes</taxon>
        <taxon>Propionibacteriales</taxon>
        <taxon>Nocardioidaceae</taxon>
        <taxon>Nocardioides</taxon>
    </lineage>
</organism>
<sequence length="68" mass="7574">MSRTEKTQPFRVRLWDGTLRRVAVHDHRNGVCDLPANLAEDIAQIDGAGRYPAGGCRWEFAWSGTASC</sequence>
<protein>
    <submittedName>
        <fullName evidence="1">Uncharacterized protein</fullName>
    </submittedName>
</protein>
<dbReference type="AlphaFoldDB" id="A0A7W5A834"/>
<dbReference type="EMBL" id="JACHXG010000009">
    <property type="protein sequence ID" value="MBB3091114.1"/>
    <property type="molecule type" value="Genomic_DNA"/>
</dbReference>
<dbReference type="RefSeq" id="WP_183548838.1">
    <property type="nucleotide sequence ID" value="NZ_BMQT01000008.1"/>
</dbReference>
<keyword evidence="2" id="KW-1185">Reference proteome</keyword>
<reference evidence="1 2" key="1">
    <citation type="submission" date="2020-08" db="EMBL/GenBank/DDBJ databases">
        <title>Genomic Encyclopedia of Type Strains, Phase III (KMG-III): the genomes of soil and plant-associated and newly described type strains.</title>
        <authorList>
            <person name="Whitman W."/>
        </authorList>
    </citation>
    <scope>NUCLEOTIDE SEQUENCE [LARGE SCALE GENOMIC DNA]</scope>
    <source>
        <strain evidence="1 2">CECT 3302</strain>
    </source>
</reference>
<accession>A0A7W5A834</accession>
<dbReference type="Proteomes" id="UP000577707">
    <property type="component" value="Unassembled WGS sequence"/>
</dbReference>
<name>A0A7W5A834_9ACTN</name>
<comment type="caution">
    <text evidence="1">The sequence shown here is derived from an EMBL/GenBank/DDBJ whole genome shotgun (WGS) entry which is preliminary data.</text>
</comment>
<evidence type="ECO:0000313" key="1">
    <source>
        <dbReference type="EMBL" id="MBB3091114.1"/>
    </source>
</evidence>